<reference evidence="1 2" key="1">
    <citation type="submission" date="2020-08" db="EMBL/GenBank/DDBJ databases">
        <title>Genomic Encyclopedia of Type Strains, Phase IV (KMG-IV): sequencing the most valuable type-strain genomes for metagenomic binning, comparative biology and taxonomic classification.</title>
        <authorList>
            <person name="Goeker M."/>
        </authorList>
    </citation>
    <scope>NUCLEOTIDE SEQUENCE [LARGE SCALE GENOMIC DNA]</scope>
    <source>
        <strain evidence="1 2">DSM 100734</strain>
    </source>
</reference>
<dbReference type="AlphaFoldDB" id="A0A7W9Y8T9"/>
<evidence type="ECO:0000313" key="1">
    <source>
        <dbReference type="EMBL" id="MBB6164134.1"/>
    </source>
</evidence>
<accession>A0A7W9Y8T9</accession>
<comment type="caution">
    <text evidence="1">The sequence shown here is derived from an EMBL/GenBank/DDBJ whole genome shotgun (WGS) entry which is preliminary data.</text>
</comment>
<protein>
    <submittedName>
        <fullName evidence="1">Uncharacterized protein</fullName>
    </submittedName>
</protein>
<organism evidence="1 2">
    <name type="scientific">Rhizobium wenxiniae</name>
    <dbReference type="NCBI Taxonomy" id="1737357"/>
    <lineage>
        <taxon>Bacteria</taxon>
        <taxon>Pseudomonadati</taxon>
        <taxon>Pseudomonadota</taxon>
        <taxon>Alphaproteobacteria</taxon>
        <taxon>Hyphomicrobiales</taxon>
        <taxon>Rhizobiaceae</taxon>
        <taxon>Rhizobium/Agrobacterium group</taxon>
        <taxon>Rhizobium</taxon>
    </lineage>
</organism>
<dbReference type="EMBL" id="JACHEG010000005">
    <property type="protein sequence ID" value="MBB6164134.1"/>
    <property type="molecule type" value="Genomic_DNA"/>
</dbReference>
<keyword evidence="2" id="KW-1185">Reference proteome</keyword>
<proteinExistence type="predicted"/>
<name>A0A7W9Y8T9_9HYPH</name>
<gene>
    <name evidence="1" type="ORF">HNQ72_003975</name>
</gene>
<feature type="non-terminal residue" evidence="1">
    <location>
        <position position="1"/>
    </location>
</feature>
<sequence>AKHSPIVCRCWRWTRALLLAPKKKLPRCIEPQRKLSPQGHSFPRESAVCISLSVPPTGVTDHQVNPLLLDISLSSSLCLGLPAHSECPVESGGCSDVELLGEANRFLISLMISSASSSRQRSTLQTASPLRHRMALLRDLKHSVPLKFLTGIRFAMMLFSTQNWQRRCLQI</sequence>
<dbReference type="Proteomes" id="UP000547879">
    <property type="component" value="Unassembled WGS sequence"/>
</dbReference>
<evidence type="ECO:0000313" key="2">
    <source>
        <dbReference type="Proteomes" id="UP000547879"/>
    </source>
</evidence>